<dbReference type="Proteomes" id="UP000095673">
    <property type="component" value="Unassembled WGS sequence"/>
</dbReference>
<evidence type="ECO:0000313" key="1">
    <source>
        <dbReference type="EMBL" id="CUM99502.1"/>
    </source>
</evidence>
<evidence type="ECO:0000313" key="6">
    <source>
        <dbReference type="Proteomes" id="UP000284296"/>
    </source>
</evidence>
<reference evidence="4 6" key="2">
    <citation type="submission" date="2018-08" db="EMBL/GenBank/DDBJ databases">
        <title>A genome reference for cultivated species of the human gut microbiota.</title>
        <authorList>
            <person name="Zou Y."/>
            <person name="Xue W."/>
            <person name="Luo G."/>
        </authorList>
    </citation>
    <scope>NUCLEOTIDE SEQUENCE [LARGE SCALE GENOMIC DNA]</scope>
    <source>
        <strain evidence="4 6">AF18-16LB</strain>
    </source>
</reference>
<accession>A0A173T9K7</accession>
<protein>
    <submittedName>
        <fullName evidence="1">Uncharacterized protein</fullName>
    </submittedName>
</protein>
<evidence type="ECO:0000313" key="7">
    <source>
        <dbReference type="Proteomes" id="UP000479563"/>
    </source>
</evidence>
<dbReference type="AlphaFoldDB" id="A0A173T9K7"/>
<dbReference type="EMBL" id="CYXM01000006">
    <property type="protein sequence ID" value="CUM99502.1"/>
    <property type="molecule type" value="Genomic_DNA"/>
</dbReference>
<gene>
    <name evidence="4" type="ORF">DWX06_00220</name>
    <name evidence="1" type="ORF">ERS852580_01484</name>
    <name evidence="3" type="ORF">G4312_03050</name>
    <name evidence="2" type="ORF">GKE07_13520</name>
</gene>
<evidence type="ECO:0000313" key="2">
    <source>
        <dbReference type="EMBL" id="MSC61191.1"/>
    </source>
</evidence>
<dbReference type="Proteomes" id="UP001193756">
    <property type="component" value="Unassembled WGS sequence"/>
</dbReference>
<dbReference type="Proteomes" id="UP000479563">
    <property type="component" value="Unassembled WGS sequence"/>
</dbReference>
<reference evidence="3" key="4">
    <citation type="journal article" date="2020" name="Cell Host Microbe">
        <title>Functional and Genomic Variation between Human-Derived Isolates of Lachnospiraceae Reveals Inter- and Intra-Species Diversity.</title>
        <authorList>
            <person name="Sorbara M.T."/>
            <person name="Littmann E.R."/>
            <person name="Fontana E."/>
            <person name="Moody T.U."/>
            <person name="Kohout C.E."/>
            <person name="Gjonbalaj M."/>
            <person name="Eaton V."/>
            <person name="Seok R."/>
            <person name="Leiner I.M."/>
            <person name="Pamer E.G."/>
        </authorList>
    </citation>
    <scope>NUCLEOTIDE SEQUENCE</scope>
    <source>
        <strain evidence="3">MSK.16.45</strain>
    </source>
</reference>
<proteinExistence type="predicted"/>
<dbReference type="EMBL" id="WKQP01000027">
    <property type="protein sequence ID" value="MSC61191.1"/>
    <property type="molecule type" value="Genomic_DNA"/>
</dbReference>
<dbReference type="RefSeq" id="WP_055237946.1">
    <property type="nucleotide sequence ID" value="NZ_CP100127.1"/>
</dbReference>
<evidence type="ECO:0000313" key="5">
    <source>
        <dbReference type="Proteomes" id="UP000095673"/>
    </source>
</evidence>
<dbReference type="OrthoDB" id="9811121at2"/>
<dbReference type="EMBL" id="QRXG01000001">
    <property type="protein sequence ID" value="RGT84611.1"/>
    <property type="molecule type" value="Genomic_DNA"/>
</dbReference>
<reference evidence="1 5" key="1">
    <citation type="submission" date="2015-09" db="EMBL/GenBank/DDBJ databases">
        <authorList>
            <consortium name="Pathogen Informatics"/>
        </authorList>
    </citation>
    <scope>NUCLEOTIDE SEQUENCE [LARGE SCALE GENOMIC DNA]</scope>
    <source>
        <strain evidence="1 5">2789STDY5834968</strain>
    </source>
</reference>
<organism evidence="1 5">
    <name type="scientific">Agathobacter rectalis</name>
    <dbReference type="NCBI Taxonomy" id="39491"/>
    <lineage>
        <taxon>Bacteria</taxon>
        <taxon>Bacillati</taxon>
        <taxon>Bacillota</taxon>
        <taxon>Clostridia</taxon>
        <taxon>Lachnospirales</taxon>
        <taxon>Lachnospiraceae</taxon>
        <taxon>Agathobacter</taxon>
    </lineage>
</organism>
<dbReference type="Gene3D" id="3.40.630.30">
    <property type="match status" value="1"/>
</dbReference>
<name>A0A173T9K7_9FIRM</name>
<dbReference type="EMBL" id="JAAIMP010000003">
    <property type="protein sequence ID" value="NSC76272.1"/>
    <property type="molecule type" value="Genomic_DNA"/>
</dbReference>
<evidence type="ECO:0000313" key="3">
    <source>
        <dbReference type="EMBL" id="NSC76272.1"/>
    </source>
</evidence>
<sequence length="209" mass="24378">MDSYILMNGLCNQSVDCVSKEIRNLEECAWKKELGASLELIKKRLNIFPNGLWRLYHNAKLVSYMYYIRIDERKKYYSWFDYCDNGTCENFKNDGKLLFGVSIGSIEKHMGNYLFSMGMDKIIEGYYKNVEKVCMCSRIPSLSRSFKRIEDVPCLELNDEILMRDHVVKMFLNKGCKPMELCKDGYYLDQESLGYSLTMGRLVNGNSSL</sequence>
<dbReference type="Proteomes" id="UP000284296">
    <property type="component" value="Unassembled WGS sequence"/>
</dbReference>
<reference evidence="2 7" key="3">
    <citation type="journal article" date="2019" name="Nat. Med.">
        <title>A library of human gut bacterial isolates paired with longitudinal multiomics data enables mechanistic microbiome research.</title>
        <authorList>
            <person name="Poyet M."/>
            <person name="Groussin M."/>
            <person name="Gibbons S.M."/>
            <person name="Avila-Pacheco J."/>
            <person name="Jiang X."/>
            <person name="Kearney S.M."/>
            <person name="Perrotta A.R."/>
            <person name="Berdy B."/>
            <person name="Zhao S."/>
            <person name="Lieberman T.D."/>
            <person name="Swanson P.K."/>
            <person name="Smith M."/>
            <person name="Roesemann S."/>
            <person name="Alexander J.E."/>
            <person name="Rich S.A."/>
            <person name="Livny J."/>
            <person name="Vlamakis H."/>
            <person name="Clish C."/>
            <person name="Bullock K."/>
            <person name="Deik A."/>
            <person name="Scott J."/>
            <person name="Pierce K.A."/>
            <person name="Xavier R.J."/>
            <person name="Alm E.J."/>
        </authorList>
    </citation>
    <scope>NUCLEOTIDE SEQUENCE [LARGE SCALE GENOMIC DNA]</scope>
    <source>
        <strain evidence="2 7">BIOML-A11</strain>
    </source>
</reference>
<evidence type="ECO:0000313" key="4">
    <source>
        <dbReference type="EMBL" id="RGT84611.1"/>
    </source>
</evidence>
<reference evidence="3" key="5">
    <citation type="submission" date="2020-02" db="EMBL/GenBank/DDBJ databases">
        <authorList>
            <person name="Littmann E."/>
            <person name="Sorbara M."/>
        </authorList>
    </citation>
    <scope>NUCLEOTIDE SEQUENCE</scope>
    <source>
        <strain evidence="3">MSK.16.45</strain>
    </source>
</reference>